<keyword evidence="3" id="KW-1185">Reference proteome</keyword>
<dbReference type="EMBL" id="RBZO01000019">
    <property type="protein sequence ID" value="RKQ14660.1"/>
    <property type="molecule type" value="Genomic_DNA"/>
</dbReference>
<comment type="caution">
    <text evidence="2">The sequence shown here is derived from an EMBL/GenBank/DDBJ whole genome shotgun (WGS) entry which is preliminary data.</text>
</comment>
<dbReference type="OrthoDB" id="2730934at2"/>
<keyword evidence="1" id="KW-0472">Membrane</keyword>
<dbReference type="Proteomes" id="UP000281813">
    <property type="component" value="Unassembled WGS sequence"/>
</dbReference>
<feature type="transmembrane region" description="Helical" evidence="1">
    <location>
        <begin position="12"/>
        <end position="34"/>
    </location>
</feature>
<accession>A0A494YX16</accession>
<name>A0A494YX16_9BACI</name>
<dbReference type="AlphaFoldDB" id="A0A494YX16"/>
<evidence type="ECO:0000313" key="2">
    <source>
        <dbReference type="EMBL" id="RKQ14660.1"/>
    </source>
</evidence>
<evidence type="ECO:0000256" key="1">
    <source>
        <dbReference type="SAM" id="Phobius"/>
    </source>
</evidence>
<reference evidence="2 3" key="1">
    <citation type="journal article" date="2015" name="Antonie Van Leeuwenhoek">
        <title>Oceanobacillus bengalensis sp. nov., a bacterium isolated from seawater of the Bay of Bengal.</title>
        <authorList>
            <person name="Yongchang O."/>
            <person name="Xiang W."/>
            <person name="Wang G."/>
        </authorList>
    </citation>
    <scope>NUCLEOTIDE SEQUENCE [LARGE SCALE GENOMIC DNA]</scope>
    <source>
        <strain evidence="2 3">MCCC 1K00260</strain>
    </source>
</reference>
<keyword evidence="1" id="KW-0812">Transmembrane</keyword>
<proteinExistence type="predicted"/>
<keyword evidence="1" id="KW-1133">Transmembrane helix</keyword>
<protein>
    <submittedName>
        <fullName evidence="2">Uncharacterized protein</fullName>
    </submittedName>
</protein>
<organism evidence="2 3">
    <name type="scientific">Oceanobacillus bengalensis</name>
    <dbReference type="NCBI Taxonomy" id="1435466"/>
    <lineage>
        <taxon>Bacteria</taxon>
        <taxon>Bacillati</taxon>
        <taxon>Bacillota</taxon>
        <taxon>Bacilli</taxon>
        <taxon>Bacillales</taxon>
        <taxon>Bacillaceae</taxon>
        <taxon>Oceanobacillus</taxon>
    </lineage>
</organism>
<sequence length="647" mass="72705">MLKNLAKNEKGYTLFLSVLISVLFMVIATSLLTITMNGITRNDFRADDIQATELSEKGFVYATNRIQSEIQKLLGNEGLTTNEFETDIIGENGLLSQYEERYACHRNKYLQIPNQEEFQVCIEDISKTEGELGASITFKSIGKTTERVNESYSTYAFTANAVPDALNYAIATNKKCQGRECDMNGEGNLFLHGGVQIEGDMKVDGNIITTDRGYFDYPRWSEDNESVFSDLLRDIFGNLGWLGEILSWLLSLFMNDEAFIDEWIPTVKPMILPAPDSGSNTSRLVLNENGKIYTFNHEPTYENHINSGNFSSAQYKQIDNNNLSEAFIGNQEMMYRSTKQENIDIAGKITQSKYRINDAGVNAINSGSNRTFQNIQMAGRKTFGYFNKKVSDYGCGFLWFQPCYENVTEGNFNMVGNNRFGEFATDGNLNINNSDVTIETGMYVGGDLTLGNMESSNDPEDYDSIEIDGPIYVEGDLVITGVEADFNALIFVGGDVEVYNSIINGKEFSDGTIGTLIIFANGEINILYNSVFENEPSTIRGYFYSDSVFEMEGIWSNMKIEGGISARRIVLNGIRGRVTQDLEFGLFRRELDINYHGEKNIGSNSRLQVIYNPDIIGTYSDLEQSETRITHINPPKLIERSETHKNN</sequence>
<gene>
    <name evidence="2" type="ORF">D8M05_12530</name>
</gene>
<dbReference type="RefSeq" id="WP_121132298.1">
    <property type="nucleotide sequence ID" value="NZ_JBHUFK010000060.1"/>
</dbReference>
<evidence type="ECO:0000313" key="3">
    <source>
        <dbReference type="Proteomes" id="UP000281813"/>
    </source>
</evidence>